<organism evidence="2 3">
    <name type="scientific">Methanospirillum lacunae</name>
    <dbReference type="NCBI Taxonomy" id="668570"/>
    <lineage>
        <taxon>Archaea</taxon>
        <taxon>Methanobacteriati</taxon>
        <taxon>Methanobacteriota</taxon>
        <taxon>Stenosarchaea group</taxon>
        <taxon>Methanomicrobia</taxon>
        <taxon>Methanomicrobiales</taxon>
        <taxon>Methanospirillaceae</taxon>
        <taxon>Methanospirillum</taxon>
    </lineage>
</organism>
<feature type="region of interest" description="Disordered" evidence="1">
    <location>
        <begin position="29"/>
        <end position="58"/>
    </location>
</feature>
<sequence>MRLIIPLLCLVFILLVAGCAQHQVVVSPNTGAQKESASPTQISNSLETYPAPPQDNAVSAQINDKDQADKTIQVFFSGGKGQKMVRSSWIMIKRSDGSVERFELPPKAQSEVVLKGTDGEDQVRVYAEYYDGQIYQIADKSLRMRQRL</sequence>
<reference evidence="2 3" key="1">
    <citation type="submission" date="2018-05" db="EMBL/GenBank/DDBJ databases">
        <title>Draft genome of Methanospirillum lacunae Ki8-1.</title>
        <authorList>
            <person name="Dueholm M.S."/>
            <person name="Nielsen P.H."/>
            <person name="Bakmann L.F."/>
            <person name="Otzen D.E."/>
        </authorList>
    </citation>
    <scope>NUCLEOTIDE SEQUENCE [LARGE SCALE GENOMIC DNA]</scope>
    <source>
        <strain evidence="2 3">Ki8-1</strain>
    </source>
</reference>
<dbReference type="AlphaFoldDB" id="A0A2V2N9P3"/>
<comment type="caution">
    <text evidence="2">The sequence shown here is derived from an EMBL/GenBank/DDBJ whole genome shotgun (WGS) entry which is preliminary data.</text>
</comment>
<dbReference type="EMBL" id="QGMY01000003">
    <property type="protein sequence ID" value="PWR73198.1"/>
    <property type="molecule type" value="Genomic_DNA"/>
</dbReference>
<evidence type="ECO:0000313" key="3">
    <source>
        <dbReference type="Proteomes" id="UP000245657"/>
    </source>
</evidence>
<keyword evidence="3" id="KW-1185">Reference proteome</keyword>
<feature type="compositionally biased region" description="Polar residues" evidence="1">
    <location>
        <begin position="29"/>
        <end position="47"/>
    </location>
</feature>
<dbReference type="RefSeq" id="WP_109967852.1">
    <property type="nucleotide sequence ID" value="NZ_CP176093.1"/>
</dbReference>
<accession>A0A2V2N9P3</accession>
<proteinExistence type="predicted"/>
<dbReference type="PROSITE" id="PS51257">
    <property type="entry name" value="PROKAR_LIPOPROTEIN"/>
    <property type="match status" value="1"/>
</dbReference>
<evidence type="ECO:0000256" key="1">
    <source>
        <dbReference type="SAM" id="MobiDB-lite"/>
    </source>
</evidence>
<gene>
    <name evidence="2" type="ORF">DK846_05055</name>
</gene>
<protein>
    <submittedName>
        <fullName evidence="2">Uncharacterized protein</fullName>
    </submittedName>
</protein>
<dbReference type="GeneID" id="97549918"/>
<dbReference type="Proteomes" id="UP000245657">
    <property type="component" value="Unassembled WGS sequence"/>
</dbReference>
<evidence type="ECO:0000313" key="2">
    <source>
        <dbReference type="EMBL" id="PWR73198.1"/>
    </source>
</evidence>
<name>A0A2V2N9P3_9EURY</name>